<evidence type="ECO:0000256" key="3">
    <source>
        <dbReference type="ARBA" id="ARBA00023163"/>
    </source>
</evidence>
<dbReference type="PANTHER" id="PTHR30055">
    <property type="entry name" value="HTH-TYPE TRANSCRIPTIONAL REGULATOR RUTR"/>
    <property type="match status" value="1"/>
</dbReference>
<dbReference type="InterPro" id="IPR041490">
    <property type="entry name" value="KstR2_TetR_C"/>
</dbReference>
<name>A0AA97CYG7_9ACTN</name>
<dbReference type="Pfam" id="PF17932">
    <property type="entry name" value="TetR_C_24"/>
    <property type="match status" value="1"/>
</dbReference>
<dbReference type="PANTHER" id="PTHR30055:SF234">
    <property type="entry name" value="HTH-TYPE TRANSCRIPTIONAL REGULATOR BETI"/>
    <property type="match status" value="1"/>
</dbReference>
<dbReference type="Gene3D" id="1.10.10.60">
    <property type="entry name" value="Homeodomain-like"/>
    <property type="match status" value="2"/>
</dbReference>
<sequence>MTSRTPLDAVARHSRTRPTDRREVVLRTASDVFGTRGFAATRLTDIADEVGISAPALYRHFSNKYDLFAAAVDRLSEVVDAAITAVPHDTDPRDELRAVLAAFADTVMEHRKSGNLYRWERRVLHDADRTRTRDVRVALHRRLRALIEAARPTLSRPAADLLAVATLSVAASPSTHRLAMGRRAATELVSTAALTLLDVDFPDPAPTADRPAGLAPTGRRESILAASVSLFAQRGFHEVTVEDIGAAVGLPASGVYRHFGSKVAILAAALWRTADRATDAVAVALSQAQTPHEALVSLAARYSELCVDDPDIMAIYLSGTGALDDGDLHALRRQQRTTVDEWATWVVRARPECSNAAARFLVHASLNLASDLVTGRPGVDTQTVAAVSAAVLVGDGAQ</sequence>
<dbReference type="Pfam" id="PF00440">
    <property type="entry name" value="TetR_N"/>
    <property type="match status" value="2"/>
</dbReference>
<reference evidence="7" key="1">
    <citation type="submission" date="2023-06" db="EMBL/GenBank/DDBJ databases">
        <title>Gordonia sp. nov. and Pseudochrobactrum sp. nov., two species isolated from the burying beetle Nicrophorus vespilloides.</title>
        <authorList>
            <person name="Poehlein A."/>
            <person name="Guzman J."/>
            <person name="Daniel R."/>
            <person name="Vilcinskas A."/>
        </authorList>
    </citation>
    <scope>NUCLEOTIDE SEQUENCE</scope>
    <source>
        <strain evidence="7">MP11Mi</strain>
    </source>
</reference>
<evidence type="ECO:0000256" key="2">
    <source>
        <dbReference type="ARBA" id="ARBA00023125"/>
    </source>
</evidence>
<dbReference type="InterPro" id="IPR050109">
    <property type="entry name" value="HTH-type_TetR-like_transc_reg"/>
</dbReference>
<proteinExistence type="predicted"/>
<keyword evidence="1" id="KW-0805">Transcription regulation</keyword>
<dbReference type="SUPFAM" id="SSF46689">
    <property type="entry name" value="Homeodomain-like"/>
    <property type="match status" value="2"/>
</dbReference>
<dbReference type="RefSeq" id="WP_420039446.1">
    <property type="nucleotide sequence ID" value="NZ_CP128986.1"/>
</dbReference>
<gene>
    <name evidence="7" type="primary">mce3R_3</name>
    <name evidence="7" type="ORF">MP11Mi_27470</name>
</gene>
<dbReference type="Gene3D" id="1.10.357.10">
    <property type="entry name" value="Tetracycline Repressor, domain 2"/>
    <property type="match status" value="2"/>
</dbReference>
<feature type="domain" description="HTH tetR-type" evidence="5">
    <location>
        <begin position="26"/>
        <end position="71"/>
    </location>
</feature>
<evidence type="ECO:0000259" key="6">
    <source>
        <dbReference type="Pfam" id="PF17932"/>
    </source>
</evidence>
<dbReference type="EMBL" id="CP128986">
    <property type="protein sequence ID" value="WOC13642.1"/>
    <property type="molecule type" value="Genomic_DNA"/>
</dbReference>
<feature type="domain" description="HTH tetR-type" evidence="5">
    <location>
        <begin position="223"/>
        <end position="269"/>
    </location>
</feature>
<dbReference type="InterPro" id="IPR001647">
    <property type="entry name" value="HTH_TetR"/>
</dbReference>
<keyword evidence="2" id="KW-0238">DNA-binding</keyword>
<accession>A0AA97CYG7</accession>
<evidence type="ECO:0000256" key="1">
    <source>
        <dbReference type="ARBA" id="ARBA00023015"/>
    </source>
</evidence>
<feature type="domain" description="HTH-type transcriptional repressor KstR2 C-terminal" evidence="6">
    <location>
        <begin position="90"/>
        <end position="168"/>
    </location>
</feature>
<protein>
    <submittedName>
        <fullName evidence="7">Transcriptional repressor Mce3R</fullName>
    </submittedName>
</protein>
<keyword evidence="3" id="KW-0804">Transcription</keyword>
<dbReference type="InterPro" id="IPR009057">
    <property type="entry name" value="Homeodomain-like_sf"/>
</dbReference>
<dbReference type="PRINTS" id="PR00455">
    <property type="entry name" value="HTHTETR"/>
</dbReference>
<organism evidence="7">
    <name type="scientific">Gordonia sp. MP11Mi</name>
    <dbReference type="NCBI Taxonomy" id="3022769"/>
    <lineage>
        <taxon>Bacteria</taxon>
        <taxon>Bacillati</taxon>
        <taxon>Actinomycetota</taxon>
        <taxon>Actinomycetes</taxon>
        <taxon>Mycobacteriales</taxon>
        <taxon>Gordoniaceae</taxon>
        <taxon>Gordonia</taxon>
    </lineage>
</organism>
<evidence type="ECO:0000313" key="7">
    <source>
        <dbReference type="EMBL" id="WOC13642.1"/>
    </source>
</evidence>
<dbReference type="GO" id="GO:0000976">
    <property type="term" value="F:transcription cis-regulatory region binding"/>
    <property type="evidence" value="ECO:0007669"/>
    <property type="project" value="TreeGrafter"/>
</dbReference>
<feature type="region of interest" description="Disordered" evidence="4">
    <location>
        <begin position="1"/>
        <end position="20"/>
    </location>
</feature>
<evidence type="ECO:0000256" key="4">
    <source>
        <dbReference type="SAM" id="MobiDB-lite"/>
    </source>
</evidence>
<dbReference type="GO" id="GO:0003700">
    <property type="term" value="F:DNA-binding transcription factor activity"/>
    <property type="evidence" value="ECO:0007669"/>
    <property type="project" value="TreeGrafter"/>
</dbReference>
<evidence type="ECO:0000259" key="5">
    <source>
        <dbReference type="Pfam" id="PF00440"/>
    </source>
</evidence>
<dbReference type="AlphaFoldDB" id="A0AA97CYG7"/>